<feature type="region of interest" description="Disordered" evidence="1">
    <location>
        <begin position="36"/>
        <end position="86"/>
    </location>
</feature>
<dbReference type="EMBL" id="GL888087">
    <property type="protein sequence ID" value="EGI67706.1"/>
    <property type="molecule type" value="Genomic_DNA"/>
</dbReference>
<dbReference type="InParanoid" id="F4WDC6"/>
<gene>
    <name evidence="2" type="ORF">G5I_03579</name>
</gene>
<feature type="compositionally biased region" description="Basic and acidic residues" evidence="1">
    <location>
        <begin position="36"/>
        <end position="47"/>
    </location>
</feature>
<evidence type="ECO:0000313" key="3">
    <source>
        <dbReference type="Proteomes" id="UP000007755"/>
    </source>
</evidence>
<keyword evidence="3" id="KW-1185">Reference proteome</keyword>
<dbReference type="AlphaFoldDB" id="F4WDC6"/>
<protein>
    <submittedName>
        <fullName evidence="2">Uncharacterized protein</fullName>
    </submittedName>
</protein>
<evidence type="ECO:0000313" key="2">
    <source>
        <dbReference type="EMBL" id="EGI67706.1"/>
    </source>
</evidence>
<feature type="compositionally biased region" description="Basic and acidic residues" evidence="1">
    <location>
        <begin position="56"/>
        <end position="65"/>
    </location>
</feature>
<feature type="compositionally biased region" description="Basic residues" evidence="1">
    <location>
        <begin position="66"/>
        <end position="77"/>
    </location>
</feature>
<reference evidence="2" key="1">
    <citation type="submission" date="2011-02" db="EMBL/GenBank/DDBJ databases">
        <title>The genome of the leaf-cutting ant Acromyrmex echinatior suggests key adaptations to social evolution and fungus farming.</title>
        <authorList>
            <person name="Nygaard S."/>
            <person name="Zhang G."/>
        </authorList>
    </citation>
    <scope>NUCLEOTIDE SEQUENCE</scope>
</reference>
<organism evidence="3">
    <name type="scientific">Acromyrmex echinatior</name>
    <name type="common">Panamanian leafcutter ant</name>
    <name type="synonym">Acromyrmex octospinosus echinatior</name>
    <dbReference type="NCBI Taxonomy" id="103372"/>
    <lineage>
        <taxon>Eukaryota</taxon>
        <taxon>Metazoa</taxon>
        <taxon>Ecdysozoa</taxon>
        <taxon>Arthropoda</taxon>
        <taxon>Hexapoda</taxon>
        <taxon>Insecta</taxon>
        <taxon>Pterygota</taxon>
        <taxon>Neoptera</taxon>
        <taxon>Endopterygota</taxon>
        <taxon>Hymenoptera</taxon>
        <taxon>Apocrita</taxon>
        <taxon>Aculeata</taxon>
        <taxon>Formicoidea</taxon>
        <taxon>Formicidae</taxon>
        <taxon>Myrmicinae</taxon>
        <taxon>Acromyrmex</taxon>
    </lineage>
</organism>
<evidence type="ECO:0000256" key="1">
    <source>
        <dbReference type="SAM" id="MobiDB-lite"/>
    </source>
</evidence>
<dbReference type="Proteomes" id="UP000007755">
    <property type="component" value="Unassembled WGS sequence"/>
</dbReference>
<sequence>MSAHSSLSRRWAFDAHTSVICTCEIRRWALEARSAHEPNLRKQHIDDIASTSGDDGTTRREARTRKEGHRARTRNKRERTDENERISRALTTDMVASRGRFDLGIELVGAGRGTRCAAEDLRLRKGAPKWGAQLSCGMSGPG</sequence>
<proteinExistence type="predicted"/>
<name>F4WDC6_ACREC</name>
<accession>F4WDC6</accession>